<dbReference type="InterPro" id="IPR036291">
    <property type="entry name" value="NAD(P)-bd_dom_sf"/>
</dbReference>
<keyword evidence="7" id="KW-1185">Reference proteome</keyword>
<dbReference type="InterPro" id="IPR000304">
    <property type="entry name" value="Pyrroline-COOH_reductase"/>
</dbReference>
<comment type="similarity">
    <text evidence="1">Belongs to the pyrroline-5-carboxylate reductase family.</text>
</comment>
<dbReference type="SUPFAM" id="SSF51735">
    <property type="entry name" value="NAD(P)-binding Rossmann-fold domains"/>
    <property type="match status" value="1"/>
</dbReference>
<dbReference type="Gene3D" id="1.10.3730.10">
    <property type="entry name" value="ProC C-terminal domain-like"/>
    <property type="match status" value="1"/>
</dbReference>
<feature type="domain" description="Pyrroline-5-carboxylate reductase catalytic N-terminal" evidence="4">
    <location>
        <begin position="5"/>
        <end position="95"/>
    </location>
</feature>
<sequence length="258" mass="27039">MTATLGIIGAGHLASYTVAGLRNGGDDRRILVSPRNREVAAGLADTHGCEVMGSNQAVIDHADWVLLCVRPEILDSVLAECRFRDHQLVISCIAGVGADRFAGASGAIRLVRAMPLSCAEFGAGAVPIFPENEEVAGLFAPLGTVVQLQAEEQFELATVAACYNGWLLDLFATVSGWLEQKGLPPEKARELTLSATAGAAALGAGRTDLSLGQLSDGIATPNTLTRLGLDHLKASGAFAPWAGACERLHQRLQPESDD</sequence>
<gene>
    <name evidence="6" type="ORF">ACFQDL_29715</name>
</gene>
<dbReference type="Pfam" id="PF03807">
    <property type="entry name" value="F420_oxidored"/>
    <property type="match status" value="1"/>
</dbReference>
<evidence type="ECO:0000256" key="2">
    <source>
        <dbReference type="ARBA" id="ARBA00022857"/>
    </source>
</evidence>
<dbReference type="Gene3D" id="3.40.50.720">
    <property type="entry name" value="NAD(P)-binding Rossmann-like Domain"/>
    <property type="match status" value="1"/>
</dbReference>
<protein>
    <submittedName>
        <fullName evidence="6">NAD(P)-binding domain-containing protein</fullName>
    </submittedName>
</protein>
<evidence type="ECO:0000256" key="3">
    <source>
        <dbReference type="ARBA" id="ARBA00023002"/>
    </source>
</evidence>
<evidence type="ECO:0000313" key="6">
    <source>
        <dbReference type="EMBL" id="MFC6673802.1"/>
    </source>
</evidence>
<feature type="domain" description="Pyrroline-5-carboxylate reductase dimerisation" evidence="5">
    <location>
        <begin position="161"/>
        <end position="251"/>
    </location>
</feature>
<evidence type="ECO:0000259" key="4">
    <source>
        <dbReference type="Pfam" id="PF03807"/>
    </source>
</evidence>
<proteinExistence type="inferred from homology"/>
<reference evidence="7" key="1">
    <citation type="journal article" date="2019" name="Int. J. Syst. Evol. Microbiol.">
        <title>The Global Catalogue of Microorganisms (GCM) 10K type strain sequencing project: providing services to taxonomists for standard genome sequencing and annotation.</title>
        <authorList>
            <consortium name="The Broad Institute Genomics Platform"/>
            <consortium name="The Broad Institute Genome Sequencing Center for Infectious Disease"/>
            <person name="Wu L."/>
            <person name="Ma J."/>
        </authorList>
    </citation>
    <scope>NUCLEOTIDE SEQUENCE [LARGE SCALE GENOMIC DNA]</scope>
    <source>
        <strain evidence="7">NBRC 111756</strain>
    </source>
</reference>
<dbReference type="EMBL" id="JBHSWE010000001">
    <property type="protein sequence ID" value="MFC6673802.1"/>
    <property type="molecule type" value="Genomic_DNA"/>
</dbReference>
<dbReference type="PANTHER" id="PTHR11645:SF0">
    <property type="entry name" value="PYRROLINE-5-CARBOXYLATE REDUCTASE 3"/>
    <property type="match status" value="1"/>
</dbReference>
<organism evidence="6 7">
    <name type="scientific">Marinobacterium aestuariivivens</name>
    <dbReference type="NCBI Taxonomy" id="1698799"/>
    <lineage>
        <taxon>Bacteria</taxon>
        <taxon>Pseudomonadati</taxon>
        <taxon>Pseudomonadota</taxon>
        <taxon>Gammaproteobacteria</taxon>
        <taxon>Oceanospirillales</taxon>
        <taxon>Oceanospirillaceae</taxon>
        <taxon>Marinobacterium</taxon>
    </lineage>
</organism>
<dbReference type="Pfam" id="PF14748">
    <property type="entry name" value="P5CR_dimer"/>
    <property type="match status" value="1"/>
</dbReference>
<accession>A0ABW2A8R6</accession>
<comment type="caution">
    <text evidence="6">The sequence shown here is derived from an EMBL/GenBank/DDBJ whole genome shotgun (WGS) entry which is preliminary data.</text>
</comment>
<dbReference type="Proteomes" id="UP001596422">
    <property type="component" value="Unassembled WGS sequence"/>
</dbReference>
<dbReference type="SUPFAM" id="SSF48179">
    <property type="entry name" value="6-phosphogluconate dehydrogenase C-terminal domain-like"/>
    <property type="match status" value="1"/>
</dbReference>
<dbReference type="InterPro" id="IPR028939">
    <property type="entry name" value="P5C_Rdtase_cat_N"/>
</dbReference>
<dbReference type="RefSeq" id="WP_379912482.1">
    <property type="nucleotide sequence ID" value="NZ_JBHSWE010000001.1"/>
</dbReference>
<evidence type="ECO:0000313" key="7">
    <source>
        <dbReference type="Proteomes" id="UP001596422"/>
    </source>
</evidence>
<keyword evidence="2" id="KW-0521">NADP</keyword>
<name>A0ABW2A8R6_9GAMM</name>
<dbReference type="InterPro" id="IPR029036">
    <property type="entry name" value="P5CR_dimer"/>
</dbReference>
<keyword evidence="3" id="KW-0560">Oxidoreductase</keyword>
<dbReference type="PANTHER" id="PTHR11645">
    <property type="entry name" value="PYRROLINE-5-CARBOXYLATE REDUCTASE"/>
    <property type="match status" value="1"/>
</dbReference>
<dbReference type="PIRSF" id="PIRSF000193">
    <property type="entry name" value="Pyrrol-5-carb_rd"/>
    <property type="match status" value="1"/>
</dbReference>
<evidence type="ECO:0000256" key="1">
    <source>
        <dbReference type="ARBA" id="ARBA00005525"/>
    </source>
</evidence>
<dbReference type="InterPro" id="IPR008927">
    <property type="entry name" value="6-PGluconate_DH-like_C_sf"/>
</dbReference>
<evidence type="ECO:0000259" key="5">
    <source>
        <dbReference type="Pfam" id="PF14748"/>
    </source>
</evidence>